<comment type="cofactor">
    <cofactor evidence="1">
        <name>Mg(2+)</name>
        <dbReference type="ChEBI" id="CHEBI:18420"/>
    </cofactor>
</comment>
<evidence type="ECO:0000313" key="18">
    <source>
        <dbReference type="Proteomes" id="UP001596143"/>
    </source>
</evidence>
<dbReference type="NCBIfam" id="TIGR00757">
    <property type="entry name" value="RNaseEG"/>
    <property type="match status" value="1"/>
</dbReference>
<dbReference type="EMBL" id="JBHSPF010000015">
    <property type="protein sequence ID" value="MFC5627772.1"/>
    <property type="molecule type" value="Genomic_DNA"/>
</dbReference>
<keyword evidence="5" id="KW-0963">Cytoplasm</keyword>
<keyword evidence="9" id="KW-0540">Nuclease</keyword>
<evidence type="ECO:0000256" key="2">
    <source>
        <dbReference type="ARBA" id="ARBA00004496"/>
    </source>
</evidence>
<dbReference type="InterPro" id="IPR004659">
    <property type="entry name" value="RNase_E/G"/>
</dbReference>
<evidence type="ECO:0000256" key="1">
    <source>
        <dbReference type="ARBA" id="ARBA00001946"/>
    </source>
</evidence>
<keyword evidence="7" id="KW-0820">tRNA-binding</keyword>
<sequence>MEFIFNTSTTERRGAIKENGKTIEFFTERLGEHQVVGSIYKGRVTDVLPGMDAAFIDIGRERNGFLHKSELISFQRAAREEQRKKNISSFIKEGQEMIVQVTKEEFGTKGVRLTEQVSLPGKYTVYMPDGGYIGISKRMSSEAVREKWREKVKHLLKEEEGLILRTSAETVPEHVIAEDIDYLRKDWENILKQAKNKKTPSVIYENKGMMERLLHDYSIDDIDRIVVDNVADVQFLKRLFRFEEKDVKKIEWYRGTENIFHAEQVEKELEKALQPKVWLKNGGFLFIEKTEALTVIDVNTGRFTGKDDVAETIFKTNMEAAKEIAYQLRLRNISGIILIDFIDMKRMEHQKEVVAYLEKELAKDRTRTTIKEMSSLGLVEVTRKKVRKSLAETYLTTCMTCGGTGKILSVEALMHKLERMIHEYRQVEHEALVFHIPKRLFHWLHEERQDMLAKWRERYPFALFFQSSEEIETIHLRYMGEKENAKKWVETRH</sequence>
<dbReference type="InterPro" id="IPR012340">
    <property type="entry name" value="NA-bd_OB-fold"/>
</dbReference>
<feature type="domain" description="S1 motif" evidence="16">
    <location>
        <begin position="37"/>
        <end position="116"/>
    </location>
</feature>
<dbReference type="RefSeq" id="WP_270896409.1">
    <property type="nucleotide sequence ID" value="NZ_JBHSPF010000015.1"/>
</dbReference>
<evidence type="ECO:0000259" key="16">
    <source>
        <dbReference type="PROSITE" id="PS50126"/>
    </source>
</evidence>
<evidence type="ECO:0000256" key="4">
    <source>
        <dbReference type="ARBA" id="ARBA00017719"/>
    </source>
</evidence>
<keyword evidence="14" id="KW-0460">Magnesium</keyword>
<dbReference type="SMART" id="SM00316">
    <property type="entry name" value="S1"/>
    <property type="match status" value="1"/>
</dbReference>
<dbReference type="Gene3D" id="2.40.50.140">
    <property type="entry name" value="Nucleic acid-binding proteins"/>
    <property type="match status" value="1"/>
</dbReference>
<organism evidence="17 18">
    <name type="scientific">Aliibacillus thermotolerans</name>
    <dbReference type="NCBI Taxonomy" id="1834418"/>
    <lineage>
        <taxon>Bacteria</taxon>
        <taxon>Bacillati</taxon>
        <taxon>Bacillota</taxon>
        <taxon>Bacilli</taxon>
        <taxon>Bacillales</taxon>
        <taxon>Bacillaceae</taxon>
        <taxon>Aliibacillus</taxon>
    </lineage>
</organism>
<protein>
    <recommendedName>
        <fullName evidence="4">Ribonuclease G</fullName>
    </recommendedName>
</protein>
<dbReference type="Pfam" id="PF10150">
    <property type="entry name" value="RNase_E_G"/>
    <property type="match status" value="1"/>
</dbReference>
<evidence type="ECO:0000256" key="8">
    <source>
        <dbReference type="ARBA" id="ARBA00022694"/>
    </source>
</evidence>
<dbReference type="InterPro" id="IPR019307">
    <property type="entry name" value="RNA-bd_AU-1/RNase_E/G"/>
</dbReference>
<comment type="caution">
    <text evidence="17">The sequence shown here is derived from an EMBL/GenBank/DDBJ whole genome shotgun (WGS) entry which is preliminary data.</text>
</comment>
<gene>
    <name evidence="17" type="ORF">ACFPTR_02550</name>
</gene>
<keyword evidence="8" id="KW-0819">tRNA processing</keyword>
<proteinExistence type="inferred from homology"/>
<evidence type="ECO:0000256" key="5">
    <source>
        <dbReference type="ARBA" id="ARBA00022490"/>
    </source>
</evidence>
<reference evidence="18" key="1">
    <citation type="journal article" date="2019" name="Int. J. Syst. Evol. Microbiol.">
        <title>The Global Catalogue of Microorganisms (GCM) 10K type strain sequencing project: providing services to taxonomists for standard genome sequencing and annotation.</title>
        <authorList>
            <consortium name="The Broad Institute Genomics Platform"/>
            <consortium name="The Broad Institute Genome Sequencing Center for Infectious Disease"/>
            <person name="Wu L."/>
            <person name="Ma J."/>
        </authorList>
    </citation>
    <scope>NUCLEOTIDE SEQUENCE [LARGE SCALE GENOMIC DNA]</scope>
    <source>
        <strain evidence="18">CGMCC 1.15790</strain>
    </source>
</reference>
<dbReference type="Pfam" id="PF20833">
    <property type="entry name" value="RNase_E_G_Thio"/>
    <property type="match status" value="1"/>
</dbReference>
<keyword evidence="18" id="KW-1185">Reference proteome</keyword>
<dbReference type="Gene3D" id="3.40.1260.20">
    <property type="entry name" value="Ribonuclease E, catalytic domain"/>
    <property type="match status" value="1"/>
</dbReference>
<keyword evidence="15" id="KW-0694">RNA-binding</keyword>
<evidence type="ECO:0000256" key="13">
    <source>
        <dbReference type="ARBA" id="ARBA00022801"/>
    </source>
</evidence>
<dbReference type="CDD" id="cd04453">
    <property type="entry name" value="S1_RNase_E"/>
    <property type="match status" value="1"/>
</dbReference>
<comment type="similarity">
    <text evidence="3">Belongs to the RNase E/G family. RNase G subfamily.</text>
</comment>
<evidence type="ECO:0000256" key="3">
    <source>
        <dbReference type="ARBA" id="ARBA00005663"/>
    </source>
</evidence>
<evidence type="ECO:0000256" key="11">
    <source>
        <dbReference type="ARBA" id="ARBA00022730"/>
    </source>
</evidence>
<keyword evidence="13" id="KW-0378">Hydrolase</keyword>
<evidence type="ECO:0000256" key="10">
    <source>
        <dbReference type="ARBA" id="ARBA00022723"/>
    </source>
</evidence>
<dbReference type="Pfam" id="PF00575">
    <property type="entry name" value="S1"/>
    <property type="match status" value="1"/>
</dbReference>
<comment type="subcellular location">
    <subcellularLocation>
        <location evidence="2">Cytoplasm</location>
    </subcellularLocation>
</comment>
<evidence type="ECO:0000256" key="14">
    <source>
        <dbReference type="ARBA" id="ARBA00022842"/>
    </source>
</evidence>
<dbReference type="PROSITE" id="PS50126">
    <property type="entry name" value="S1"/>
    <property type="match status" value="1"/>
</dbReference>
<dbReference type="SUPFAM" id="SSF50249">
    <property type="entry name" value="Nucleic acid-binding proteins"/>
    <property type="match status" value="1"/>
</dbReference>
<dbReference type="InterPro" id="IPR003029">
    <property type="entry name" value="S1_domain"/>
</dbReference>
<dbReference type="Proteomes" id="UP001596143">
    <property type="component" value="Unassembled WGS sequence"/>
</dbReference>
<evidence type="ECO:0000256" key="7">
    <source>
        <dbReference type="ARBA" id="ARBA00022555"/>
    </source>
</evidence>
<keyword evidence="11" id="KW-0699">rRNA-binding</keyword>
<keyword evidence="6" id="KW-0698">rRNA processing</keyword>
<keyword evidence="12" id="KW-0255">Endonuclease</keyword>
<evidence type="ECO:0000256" key="9">
    <source>
        <dbReference type="ARBA" id="ARBA00022722"/>
    </source>
</evidence>
<dbReference type="InterPro" id="IPR048583">
    <property type="entry name" value="RNase_E_G_thioredoxin-like"/>
</dbReference>
<evidence type="ECO:0000256" key="12">
    <source>
        <dbReference type="ARBA" id="ARBA00022759"/>
    </source>
</evidence>
<evidence type="ECO:0000313" key="17">
    <source>
        <dbReference type="EMBL" id="MFC5627772.1"/>
    </source>
</evidence>
<evidence type="ECO:0000256" key="15">
    <source>
        <dbReference type="ARBA" id="ARBA00022884"/>
    </source>
</evidence>
<name>A0ABW0U2R7_9BACI</name>
<keyword evidence="10" id="KW-0479">Metal-binding</keyword>
<dbReference type="PANTHER" id="PTHR30001:SF0">
    <property type="entry name" value="RIBONUCLEASE G"/>
    <property type="match status" value="1"/>
</dbReference>
<dbReference type="PANTHER" id="PTHR30001">
    <property type="entry name" value="RIBONUCLEASE"/>
    <property type="match status" value="1"/>
</dbReference>
<accession>A0ABW0U2R7</accession>
<evidence type="ECO:0000256" key="6">
    <source>
        <dbReference type="ARBA" id="ARBA00022552"/>
    </source>
</evidence>